<dbReference type="EMBL" id="AP018795">
    <property type="protein sequence ID" value="BBF65989.1"/>
    <property type="molecule type" value="Genomic_DNA"/>
</dbReference>
<dbReference type="Pfam" id="PF01261">
    <property type="entry name" value="AP_endonuc_2"/>
    <property type="match status" value="1"/>
</dbReference>
<reference evidence="1 2" key="1">
    <citation type="journal article" date="2018" name="Microbiol. Resour. Announc.">
        <title>Complete Genome Sequence of Acidithiobacillus ferridurans JCM 18981.</title>
        <authorList>
            <person name="Miyauchi T."/>
            <person name="Kouzuma A."/>
            <person name="Abe T."/>
            <person name="Watanabe K."/>
        </authorList>
    </citation>
    <scope>NUCLEOTIDE SEQUENCE [LARGE SCALE GENOMIC DNA]</scope>
    <source>
        <strain evidence="2">ATCC 33020 / DSM 29468 / JCM 18981 / 11Fe</strain>
    </source>
</reference>
<keyword evidence="2" id="KW-1185">Reference proteome</keyword>
<dbReference type="PANTHER" id="PTHR12110">
    <property type="entry name" value="HYDROXYPYRUVATE ISOMERASE"/>
    <property type="match status" value="1"/>
</dbReference>
<dbReference type="KEGG" id="afj:AFERRID_22070"/>
<evidence type="ECO:0000313" key="2">
    <source>
        <dbReference type="Proteomes" id="UP000280188"/>
    </source>
</evidence>
<dbReference type="SUPFAM" id="SSF51658">
    <property type="entry name" value="Xylose isomerase-like"/>
    <property type="match status" value="1"/>
</dbReference>
<evidence type="ECO:0000313" key="1">
    <source>
        <dbReference type="EMBL" id="BBF65989.1"/>
    </source>
</evidence>
<dbReference type="RefSeq" id="WP_126605197.1">
    <property type="nucleotide sequence ID" value="NZ_AP018795.1"/>
</dbReference>
<organism evidence="1 2">
    <name type="scientific">Acidithiobacillus ferridurans</name>
    <dbReference type="NCBI Taxonomy" id="1232575"/>
    <lineage>
        <taxon>Bacteria</taxon>
        <taxon>Pseudomonadati</taxon>
        <taxon>Pseudomonadota</taxon>
        <taxon>Acidithiobacillia</taxon>
        <taxon>Acidithiobacillales</taxon>
        <taxon>Acidithiobacillaceae</taxon>
        <taxon>Acidithiobacillus</taxon>
    </lineage>
</organism>
<dbReference type="AlphaFoldDB" id="A0A2Z6IKI5"/>
<proteinExistence type="predicted"/>
<accession>A0A2Z6IKI5</accession>
<name>A0A2Z6IKI5_ACIFI</name>
<dbReference type="InterPro" id="IPR036237">
    <property type="entry name" value="Xyl_isomerase-like_sf"/>
</dbReference>
<dbReference type="Proteomes" id="UP000280188">
    <property type="component" value="Chromosome"/>
</dbReference>
<dbReference type="Gene3D" id="3.20.20.150">
    <property type="entry name" value="Divalent-metal-dependent TIM barrel enzymes"/>
    <property type="match status" value="1"/>
</dbReference>
<dbReference type="PANTHER" id="PTHR12110:SF41">
    <property type="entry name" value="INOSOSE DEHYDRATASE"/>
    <property type="match status" value="1"/>
</dbReference>
<gene>
    <name evidence="1" type="ORF">AFERRID_22070</name>
</gene>
<dbReference type="InterPro" id="IPR050312">
    <property type="entry name" value="IolE/XylAMocC-like"/>
</dbReference>
<sequence>MWTGMNLCTAILPQFSFDEVLEIATTSGFKGIELRVNDDHHIALDDLLTSGQFLRRRIQHIGLDVPVLTSYLPMEDDESVDRLIRVAQLMEVPKARIVLPRGCHAAVVKRAHINEIIPSYDASQDPQPLMGALRRKLRILERKAFRAGVQLLLELHWGTVMSSFSGAYALVQDLDPESIGITFDPANMMVEGKEDWEFGINLIRPYLANVHVKNMRWKQTKEDWAWEWTGLTQGMVDWWELVSLLQGIGYGGDYAMEDFLTPRTDKEAAIHHLTEARQEFGAICIDCGDHDHRVAN</sequence>
<dbReference type="InterPro" id="IPR013022">
    <property type="entry name" value="Xyl_isomerase-like_TIM-brl"/>
</dbReference>
<protein>
    <submittedName>
        <fullName evidence="1">Uncharacterized protein</fullName>
    </submittedName>
</protein>